<dbReference type="Pfam" id="PF00583">
    <property type="entry name" value="Acetyltransf_1"/>
    <property type="match status" value="1"/>
</dbReference>
<dbReference type="AlphaFoldDB" id="A0A4R5A7U6"/>
<dbReference type="InterPro" id="IPR016181">
    <property type="entry name" value="Acyl_CoA_acyltransferase"/>
</dbReference>
<dbReference type="InterPro" id="IPR000182">
    <property type="entry name" value="GNAT_dom"/>
</dbReference>
<dbReference type="CDD" id="cd04301">
    <property type="entry name" value="NAT_SF"/>
    <property type="match status" value="1"/>
</dbReference>
<evidence type="ECO:0000313" key="4">
    <source>
        <dbReference type="EMBL" id="TDD67156.1"/>
    </source>
</evidence>
<keyword evidence="1 4" id="KW-0808">Transferase</keyword>
<comment type="caution">
    <text evidence="4">The sequence shown here is derived from an EMBL/GenBank/DDBJ whole genome shotgun (WGS) entry which is preliminary data.</text>
</comment>
<accession>A0A4R5A7U6</accession>
<dbReference type="PANTHER" id="PTHR10545">
    <property type="entry name" value="DIAMINE N-ACETYLTRANSFERASE"/>
    <property type="match status" value="1"/>
</dbReference>
<dbReference type="PROSITE" id="PS51186">
    <property type="entry name" value="GNAT"/>
    <property type="match status" value="1"/>
</dbReference>
<dbReference type="OrthoDB" id="3375743at2"/>
<dbReference type="SUPFAM" id="SSF55729">
    <property type="entry name" value="Acyl-CoA N-acyltransferases (Nat)"/>
    <property type="match status" value="1"/>
</dbReference>
<name>A0A4R5A7U6_9ACTN</name>
<sequence length="138" mass="15290">MDQFYGGATDGKSAERAEQLRQALFGDPPMAYALVAVDGDDLVGIASWSFLWPAVGLTRSLYLKELYVTRSRWRSGVGTLLMQAVFEVAAKNRCSRVEWTTDSDNPDAQEFYAGLGLQQVPSKLFFRADATVIERSLS</sequence>
<gene>
    <name evidence="4" type="ORF">E1293_38340</name>
</gene>
<keyword evidence="5" id="KW-1185">Reference proteome</keyword>
<reference evidence="4 5" key="1">
    <citation type="submission" date="2019-03" db="EMBL/GenBank/DDBJ databases">
        <title>Draft genome sequences of novel Actinobacteria.</title>
        <authorList>
            <person name="Sahin N."/>
            <person name="Ay H."/>
            <person name="Saygin H."/>
        </authorList>
    </citation>
    <scope>NUCLEOTIDE SEQUENCE [LARGE SCALE GENOMIC DNA]</scope>
    <source>
        <strain evidence="4 5">DSM 45941</strain>
    </source>
</reference>
<evidence type="ECO:0000256" key="1">
    <source>
        <dbReference type="ARBA" id="ARBA00022679"/>
    </source>
</evidence>
<dbReference type="PANTHER" id="PTHR10545:SF29">
    <property type="entry name" value="GH14572P-RELATED"/>
    <property type="match status" value="1"/>
</dbReference>
<proteinExistence type="predicted"/>
<evidence type="ECO:0000259" key="3">
    <source>
        <dbReference type="PROSITE" id="PS51186"/>
    </source>
</evidence>
<protein>
    <submittedName>
        <fullName evidence="4">GNAT family N-acetyltransferase</fullName>
    </submittedName>
</protein>
<dbReference type="GO" id="GO:0008080">
    <property type="term" value="F:N-acetyltransferase activity"/>
    <property type="evidence" value="ECO:0007669"/>
    <property type="project" value="TreeGrafter"/>
</dbReference>
<dbReference type="Gene3D" id="3.40.630.30">
    <property type="match status" value="1"/>
</dbReference>
<feature type="domain" description="N-acetyltransferase" evidence="3">
    <location>
        <begin position="1"/>
        <end position="138"/>
    </location>
</feature>
<organism evidence="4 5">
    <name type="scientific">Actinomadura darangshiensis</name>
    <dbReference type="NCBI Taxonomy" id="705336"/>
    <lineage>
        <taxon>Bacteria</taxon>
        <taxon>Bacillati</taxon>
        <taxon>Actinomycetota</taxon>
        <taxon>Actinomycetes</taxon>
        <taxon>Streptosporangiales</taxon>
        <taxon>Thermomonosporaceae</taxon>
        <taxon>Actinomadura</taxon>
    </lineage>
</organism>
<dbReference type="InterPro" id="IPR051016">
    <property type="entry name" value="Diverse_Substrate_AcTransf"/>
</dbReference>
<evidence type="ECO:0000256" key="2">
    <source>
        <dbReference type="ARBA" id="ARBA00023315"/>
    </source>
</evidence>
<keyword evidence="2" id="KW-0012">Acyltransferase</keyword>
<dbReference type="Proteomes" id="UP000295578">
    <property type="component" value="Unassembled WGS sequence"/>
</dbReference>
<dbReference type="EMBL" id="SMKY01000293">
    <property type="protein sequence ID" value="TDD67156.1"/>
    <property type="molecule type" value="Genomic_DNA"/>
</dbReference>
<evidence type="ECO:0000313" key="5">
    <source>
        <dbReference type="Proteomes" id="UP000295578"/>
    </source>
</evidence>